<dbReference type="AlphaFoldDB" id="A0A0P0YZU7"/>
<evidence type="ECO:0000256" key="1">
    <source>
        <dbReference type="SAM" id="Phobius"/>
    </source>
</evidence>
<protein>
    <submittedName>
        <fullName evidence="2">Uncharacterized protein</fullName>
    </submittedName>
</protein>
<name>A0A0P0YZU7_9HYPH</name>
<dbReference type="RefSeq" id="WP_155898464.1">
    <property type="nucleotide sequence ID" value="NZ_BBWN01000016.1"/>
</dbReference>
<proteinExistence type="predicted"/>
<reference evidence="2" key="1">
    <citation type="journal article" date="2015" name="Proc. Natl. Acad. Sci. U.S.A.">
        <title>Bacterial clade with the ribosomal RNA operon on a small plasmid rather than the chromosome.</title>
        <authorList>
            <person name="Anda M."/>
            <person name="Ohtsubo Y."/>
            <person name="Okubo T."/>
            <person name="Sugawara M."/>
            <person name="Nagata Y."/>
            <person name="Tsuda M."/>
            <person name="Minamisawa K."/>
            <person name="Mitsui H."/>
        </authorList>
    </citation>
    <scope>NUCLEOTIDE SEQUENCE</scope>
    <source>
        <strain evidence="2">DSM 14790</strain>
    </source>
</reference>
<feature type="transmembrane region" description="Helical" evidence="1">
    <location>
        <begin position="33"/>
        <end position="54"/>
    </location>
</feature>
<keyword evidence="1" id="KW-1133">Transmembrane helix</keyword>
<dbReference type="EMBL" id="LC066374">
    <property type="protein sequence ID" value="BAT26879.1"/>
    <property type="molecule type" value="Genomic_DNA"/>
</dbReference>
<keyword evidence="1" id="KW-0812">Transmembrane</keyword>
<sequence>MLDFFRKLYSAAFELVKPEPKFDTYWINLLFDWQTLVAAILAGLPAGIGAYLLWRQIQIQQRELERVRRKEEASARIKLVPALASLTKFYKRCVIPVIDGSLSPVETPDHSLTDLMSSAPTLNSEVFQRIQTFIAEFQVFTSRYSSTTGNLRGGMQEILLGDLGHLHFSTNALYPYARFEADAVDPVAPTKNDIRDSIKNLISIARHPPSEDNWRLIERALDIRFPRKTSSVVPPVES</sequence>
<keyword evidence="1" id="KW-0472">Membrane</keyword>
<evidence type="ECO:0000313" key="2">
    <source>
        <dbReference type="EMBL" id="BAT26879.1"/>
    </source>
</evidence>
<accession>A0A0P0YZU7</accession>
<organism evidence="2">
    <name type="scientific">Aurantimonas coralicida</name>
    <dbReference type="NCBI Taxonomy" id="182270"/>
    <lineage>
        <taxon>Bacteria</taxon>
        <taxon>Pseudomonadati</taxon>
        <taxon>Pseudomonadota</taxon>
        <taxon>Alphaproteobacteria</taxon>
        <taxon>Hyphomicrobiales</taxon>
        <taxon>Aurantimonadaceae</taxon>
        <taxon>Aurantimonas</taxon>
    </lineage>
</organism>